<evidence type="ECO:0000313" key="6">
    <source>
        <dbReference type="Proteomes" id="UP000469159"/>
    </source>
</evidence>
<dbReference type="Pfam" id="PF18883">
    <property type="entry name" value="AC_1"/>
    <property type="match status" value="1"/>
</dbReference>
<evidence type="ECO:0000256" key="1">
    <source>
        <dbReference type="ARBA" id="ARBA00022729"/>
    </source>
</evidence>
<feature type="chain" id="PRO_5026270671" description="Autotransporter domain-containing protein" evidence="3">
    <location>
        <begin position="49"/>
        <end position="4886"/>
    </location>
</feature>
<dbReference type="Proteomes" id="UP000469159">
    <property type="component" value="Unassembled WGS sequence"/>
</dbReference>
<dbReference type="InterPro" id="IPR036709">
    <property type="entry name" value="Autotransporte_beta_dom_sf"/>
</dbReference>
<sequence length="4886" mass="474589">MGPVRRGSPMRLKSKHAGRRGGMRTSARLLCGASLTAVLMALPTAALAQDANRNWDANGTNSGNGGTGTWSTDPVPASQTWSPNTNGISGPYSVWDNSLLDNAIFGSTAGTVTLGTPITVHNITFNSHNYVLTGGTLTLGGTTPTIGGAGNATIASTINGLSGLTKTGTGTLTLTGNNTFANSFDVTGGSLVLSGSNTFSGDVDVTGASLTLGGANTFTGDINVTTGTLTVSHASALGNASNAINLSTNALLNSSVSLAGRTIDLVSGEGGIQGQAGSGHFTGAGSLLVYGGVTLSDDTNDFTGNVRVFVNDATASFSSIADAGLASAVGAGDTIHIQGWSHAAFAGERADDDFFSYTGAGPASTDRKWVIEPGAPNGGPSGEGVFIGNASSNGAKLTLTGDIEGIGTRLPESMGLWAGTGDIDALGVISSNNARTVEFAGTGASRIITLGTQNSFTGAALITNVTVKAASIQNSGVVSSLGAGSDIWVAGVLSYTGGATSTDRTWSLTGSLLNDGTGAMTLEGPVTVTNSTPTLGGSYTGGANRITGAITGTGGLTMNGPGTWELDADNSFTGAVNVQNGTLRAARTTALSGTTSVRTDGGTLDLNGASLALTTIAGNGGTISLGSGASPTPSGAVTITNAAAQSYSGAFTGSGALTKQGLGVLTLTGASSFTGPTSVQAGTLKADFSLSGSINDNILSASSAITLSNGSMLHVKGAAGETNNQTIGGLNITSGANTVRAEVLTGGTLNLYLGAISRTGGTVNFDLMPDGSGNAVLTTSNADGKLGDWAMIDNANFAKVVAGRIVAFDNTDYTNKDDAGTWSATEFINDDQNVANTPFFGTIGSSVQIAGLRYNANAHSTVTVANGQTLGIDGAILVTPSVAGRFLTITGGRVTGAAGGGTVSVQQNSTSVLTIGSTIVDNGGATGFTKGGTGRVQLGGLNSYTGVTTLSQGNLLIGTLANGGSASSIGASSADSANLVLQGGALQYVGATDAITDRGFTLVNAGLGVPSIEVSSGTTVEFQGLVTSTDDQGLTKTGAGRLTLSNGGNDYVGVTTIAGTLSVDNLANGGLASGIGASSAASANLVLQNGGELEYTGATGSTDRGFTLSGGSGALDVTQLGTALTIGSSGVVGAGALTKNGAGTLILCGSNSYSGGTTVAAGTLRACSTSAFGSWTMTVNSGATLDLANLGNTVRGLNGGGTVTLGSGTLTTNGTGSFSGTVSGTGGLTVLAGTQTMSGCTSAYTGVTRIDSTLSVACLRNGGVASDIGASTSGPTNLLINGTLQYTGGNVVTNRGFQTTNGTINVSTAGTVLGFAGQVAGTSVTKSGAGTLILSGNNTYGGATIIAGGTVRAGSSTAFGTSGIRLDGANTTLDLNGFNITADYLHEAAAPANRTVNLTNATLTIDSNGGVYSGAIIGTGNLVRGAGGTQTLSGCASSYSGTTTISGASVLQVHCLADGGSNSSIGASGSGAANLVISGGSSLRYLGSGGSTNRQFTLGTGGGSLYASGTGAIAFTSTAPIALTGTNAARTLTLRGTNTGNNLLAGLIADNGTGRTALTKTDAGTWVLTNPNSTYTGITTISGGVLGVDKLSNGGFASSIGASTASATNLVIGNNSTLRYTGAGDTTNRLFTLSAGNTIIESSGTGAIVFTDTGPVTLQTNNANYVVALGGTNTGNNTLAGSLRNAGTGITTLAKNDSGTWVLTGDNTFTGNTVINDGNLVIGNGGNTGNAGAGNVIVDKVTSTLSFNRNDAFGFAGTLSGLGSIAQIGTGTTVLTAAGNSIGAARVDDGTLQVDGTLRTATLAMNGDGTLAVNGMVEGATAGASSALTGNAGASTITVNSGGTLRGNGDLGGGGDTVALAGTLDTVGGTLALGAGDDRLVLDDPAVLTGGVVGGDGADTLQVNNAANRALTVAQVDGFEALHKTLGGTLTLTGAHDFSGGTTVEAGVLALGDGVTAGSVTSDIVDHGQVHFNSPGTQTYAGTITGTGRVLKFGGGTLILTGDNGYAGRTSVAAGTLLINGNQSGATGFTTVSAGATLGGSGTIGGDVVMAAGATLSPGNSPGTLTIAGDLFLDPAAQLDFELGEANVAGGTYNDLVNVGGDLILDGTLNITESIGGAFGRGIYRLFNYAGTLTDNMLDIAGAPAGLTIQTSVANQVNLINTQGLVLRYWDGSAGPKDNGVIDGGAGTWQASSGNDNWADELGTPNGGYLDSSIPVFQGAAGTVTVDEDLGAINVSGFQFITSGYVIEGDPINLVEPQTVIQVGDGTPAETGYIATIGAALGGTGQLAKADGGTLVLTGTNSYTGGTAVFSGTLRISSDGNLGAASGGLSLEGGTLHTTATMVSARNVAINSGSTVRTDPGTTLTLSGALSGAGMLTKTGTGTLTLTGDAAHTGGTVIAGTMRIGDGGATGSIAGHIVNNGTLTFDRTGALSYGGAISGAGAVNLTGGAIYEFTGASSYTGGTRISGAALVVSSDANLGDVASSLTLDGGLLRNTAAFTTARAAILEAGGGTIHTDAELTWTGTITGAGLLTKTGTGSLLLTGTNDYAGGTAIDGGTLVVSSDANLGDAAGAITFDSGRLRNAAAFATSRAATLEAGGGTIQTDADLTWSGTITGTGALAKTGAGTLVLTGTNDYAGGTTVGAGTLRIGDGGTSGSILGDVVNDAALVFDRSDDVTFGGLVSGTGSLTQAGAGTLTLTGVNSYLGGTTVRTGTLQVSSDANLGDAAGGLTLDSGTLRTSADMASARGVTLVGLASIAPDAGTTLALAGDIVGTGSLDVAGGGTLILSGTNSYAGGTSVGGGGTLLIDGDNSAVTAGTSVLGATLGGTGTIGGDVVLGDFATLAPGSNGVGALTIGGDLRSASSSSRFLAQFGEANAPGSPLNDVVDVAGDLTLDGTVDVAVSPGGSFAPGVYRMFDYGGILTDNGMTVGLLPSGTAFVQTAILQQVNLVNTAGLTLDFWDGGAGPKNDGLIQGGSGTWRVSGGENNWSDLGGSMNADYADGSFAIFQGTGGTVTIDDAGGAVSAAGMQFAADGYVIAGDMLTLTGTDAFVRVGDGSASDSGITTTIGASLTGSAGLVKDLAGTLVLTGANSYTGGTAIEGGTLRISADSNLGDAAGGLSLDGGTLNTTATLTSNRAVTLAGAGTFLADGPTTLTLGGVVAGGGALTKDGAGTLVLAAANGYAGGTTIAAGTLQIGAGGTAGSIGGDVVNNGALAFNRSNDLTFAGAITGGGAVDQIGAGTTILTADSSYTGGTTIDVGTLRLGAGGTTGGITGDVLNDGALVFDRSNAVTFAGLISGSGTLEQAGSGTTILTGSNSYAGATTVSGGTLLINGDQSAAAGHTIVNVGGSLGGVGTIGGNVSVNDGATLTPGDAIGAGTLTINGDLGLTAGSRLAFDFGQSNVVGGPLNDLVSIGGDLTLGGTIDVAVSPGGSFDVGVYRVMSYGGTLTDNGLAIGTMPAGAIVAVQTTIAGQVNLVNSAGATLAFWDGAAGPKLNGFVDGGNGLWQNSAGNDNWADSAGAFNGPFSDGQFAIFSAAAGTVTVDNSLGAVAAAGMQFASGGYRIAGQDIVLVGPQSVIRVGDGTAAGSGFVATIDAALTGDSQLVKTDLGTLVLGGTNSYTGGTLIDLGTLRIASDASLGAAAGVLGLDGATLHTTASFSSGRTVDLIGTGTFVTDADTSLALAGALTGAGNLIKDGAGTLALDGTSNHTGTTTVRAGSLFINGDLSLATGLTSAASGSMLGGTGIIGGDVVVADGGTLAPGISAGTLTINGSLSLSAGSVLNFEFGEADAVGGALNDLVTIGGDLVLDGTINVAVPVGGTFGPGLYRVFDYGGTLTDNGLALGTLPPGHVSVQTAIAGQVNLVNTAGQTLNFWDGDAGPKNNGAVDGGSGIWRVGGGSANWTSASGSLNADYAQGGFAIFAGAPGTVTVDSAGGDVLASGLQFATDGYVLQGDALTLTGSETIVQVGDGSAASAGYAATVASELAGSGGLAKTGAGTLILSGAGSYIGATSVGAGTLLVNGNYAGAVGATTVAGGASIGGTGTIGGDVALLDGATLTPGAGGAGTLTIAGDLSLAAGATLAYEFGQAGAAGGGLNDLVDVGGNLILDGTIDVTVSAGGAFDIGVYRVFDYGGALTDNGLALGILPAGSNVAVQTSVAGQVNLVNAVDSAIAFWDGAAGPRNNGAIEGGSGTWQNRSGNDNWANAQGAVNAAYRDGLFAVFGAAGGTVTIDDSLGAVTAAGMQFAADGYRLTGDELVLMGPQAMVRVGDGSAAGAGFTATIDAALSGDTQLVKTDAGTLVLGGTNSYTGGTAINGGTLQIASDANLGAAAGAVTMSGGTLATSATLTSARVFALTGAGTIAPASGTVFTLSGRITGAGALTTAGGTLVLTGDSSAYAGSTQVQGTLVVNGSLCGDVNVLAGARLGGTGTICTTVNAGTIATGNSIGTLTVAGDYTGTGGALEVEAELGGDASPSDRLVVTGNTFGSTAVTVINTGGLGAQTVEGIKIVDVGGSSAGTFTLNGDYQFEGSPAVVAGAFGYRLFQGGASTPADGDWYLRSALLDGPGEPQAPLYQPGVPLYESYAGTLQKLNGLATLQERVGNRRWSGFTQGGAGMWGRAEGRRFRPTVAVSTSGTDVDTDTWGLQVGLDKALRDSSTGTLIAGVNARHGSADARVRSRFGNGEIDTHSYGIGATLTWYGSDGLYADAQAQLSWFESDLDSAVLGSLASDSDGSGEAFSFEIGHRLPLGGRLSVTPQAQIVYSNVRFDTFTDPHDAAVSSRDGESLRGRVGLSIDHENSWEQPSGGTVRNHVYGIVNLEYEMLGSTIVDVSGTPLLRRERRLSSEVGLGLSHTWNEGRFTLFSEVSANTAVSDFGNSNGFKADAGFRMRF</sequence>
<gene>
    <name evidence="5" type="ORF">GRI75_09695</name>
</gene>
<dbReference type="CDD" id="cd01344">
    <property type="entry name" value="PL2_Passenger_AT"/>
    <property type="match status" value="1"/>
</dbReference>
<evidence type="ECO:0000259" key="4">
    <source>
        <dbReference type="PROSITE" id="PS51208"/>
    </source>
</evidence>
<accession>A0A6I4USM0</accession>
<reference evidence="5 6" key="1">
    <citation type="submission" date="2019-12" db="EMBL/GenBank/DDBJ databases">
        <title>Genomic-based taxomic classification of the family Erythrobacteraceae.</title>
        <authorList>
            <person name="Xu L."/>
        </authorList>
    </citation>
    <scope>NUCLEOTIDE SEQUENCE [LARGE SCALE GENOMIC DNA]</scope>
    <source>
        <strain evidence="5 6">MCCC 1K02066</strain>
    </source>
</reference>
<feature type="signal peptide" evidence="3">
    <location>
        <begin position="1"/>
        <end position="48"/>
    </location>
</feature>
<dbReference type="InterPro" id="IPR011050">
    <property type="entry name" value="Pectin_lyase_fold/virulence"/>
</dbReference>
<dbReference type="SMART" id="SM00869">
    <property type="entry name" value="Autotransporter"/>
    <property type="match status" value="1"/>
</dbReference>
<dbReference type="SUPFAM" id="SSF51126">
    <property type="entry name" value="Pectin lyase-like"/>
    <property type="match status" value="9"/>
</dbReference>
<dbReference type="PANTHER" id="PTHR35037:SF3">
    <property type="entry name" value="C-TERMINAL REGION OF AIDA-LIKE PROTEIN"/>
    <property type="match status" value="1"/>
</dbReference>
<feature type="compositionally biased region" description="Basic residues" evidence="2">
    <location>
        <begin position="12"/>
        <end position="22"/>
    </location>
</feature>
<organism evidence="5 6">
    <name type="scientific">Croceibacterium soli</name>
    <dbReference type="NCBI Taxonomy" id="1739690"/>
    <lineage>
        <taxon>Bacteria</taxon>
        <taxon>Pseudomonadati</taxon>
        <taxon>Pseudomonadota</taxon>
        <taxon>Alphaproteobacteria</taxon>
        <taxon>Sphingomonadales</taxon>
        <taxon>Erythrobacteraceae</taxon>
        <taxon>Croceibacterium</taxon>
    </lineage>
</organism>
<dbReference type="InterPro" id="IPR005546">
    <property type="entry name" value="Autotransporte_beta"/>
</dbReference>
<dbReference type="Gene3D" id="2.160.20.20">
    <property type="match status" value="6"/>
</dbReference>
<dbReference type="PANTHER" id="PTHR35037">
    <property type="entry name" value="C-TERMINAL REGION OF AIDA-LIKE PROTEIN"/>
    <property type="match status" value="1"/>
</dbReference>
<dbReference type="SUPFAM" id="SSF103515">
    <property type="entry name" value="Autotransporter"/>
    <property type="match status" value="1"/>
</dbReference>
<dbReference type="PROSITE" id="PS51208">
    <property type="entry name" value="AUTOTRANSPORTER"/>
    <property type="match status" value="1"/>
</dbReference>
<dbReference type="InterPro" id="IPR013425">
    <property type="entry name" value="Autotrns_rpt"/>
</dbReference>
<protein>
    <recommendedName>
        <fullName evidence="4">Autotransporter domain-containing protein</fullName>
    </recommendedName>
</protein>
<dbReference type="InterPro" id="IPR043990">
    <property type="entry name" value="AC_1"/>
</dbReference>
<dbReference type="Pfam" id="PF12951">
    <property type="entry name" value="PATR"/>
    <property type="match status" value="31"/>
</dbReference>
<proteinExistence type="predicted"/>
<evidence type="ECO:0000256" key="2">
    <source>
        <dbReference type="SAM" id="MobiDB-lite"/>
    </source>
</evidence>
<feature type="domain" description="Autotransporter" evidence="4">
    <location>
        <begin position="4605"/>
        <end position="4886"/>
    </location>
</feature>
<dbReference type="EMBL" id="WTYK01000005">
    <property type="protein sequence ID" value="MXP41912.1"/>
    <property type="molecule type" value="Genomic_DNA"/>
</dbReference>
<evidence type="ECO:0000256" key="3">
    <source>
        <dbReference type="SAM" id="SignalP"/>
    </source>
</evidence>
<dbReference type="NCBIfam" id="TIGR02601">
    <property type="entry name" value="autotrns_rpt"/>
    <property type="match status" value="22"/>
</dbReference>
<feature type="region of interest" description="Disordered" evidence="2">
    <location>
        <begin position="1"/>
        <end position="23"/>
    </location>
</feature>
<name>A0A6I4USM0_9SPHN</name>
<dbReference type="InterPro" id="IPR051551">
    <property type="entry name" value="Autotransporter_adhesion"/>
</dbReference>
<keyword evidence="1 3" id="KW-0732">Signal</keyword>
<dbReference type="InterPro" id="IPR012332">
    <property type="entry name" value="Autotransporter_pectin_lyase_C"/>
</dbReference>
<comment type="caution">
    <text evidence="5">The sequence shown here is derived from an EMBL/GenBank/DDBJ whole genome shotgun (WGS) entry which is preliminary data.</text>
</comment>
<evidence type="ECO:0000313" key="5">
    <source>
        <dbReference type="EMBL" id="MXP41912.1"/>
    </source>
</evidence>
<keyword evidence="6" id="KW-1185">Reference proteome</keyword>